<accession>A0A8T0QKC1</accession>
<keyword evidence="1" id="KW-1133">Transmembrane helix</keyword>
<dbReference type="Proteomes" id="UP000823388">
    <property type="component" value="Chromosome 7K"/>
</dbReference>
<organism evidence="2 3">
    <name type="scientific">Panicum virgatum</name>
    <name type="common">Blackwell switchgrass</name>
    <dbReference type="NCBI Taxonomy" id="38727"/>
    <lineage>
        <taxon>Eukaryota</taxon>
        <taxon>Viridiplantae</taxon>
        <taxon>Streptophyta</taxon>
        <taxon>Embryophyta</taxon>
        <taxon>Tracheophyta</taxon>
        <taxon>Spermatophyta</taxon>
        <taxon>Magnoliopsida</taxon>
        <taxon>Liliopsida</taxon>
        <taxon>Poales</taxon>
        <taxon>Poaceae</taxon>
        <taxon>PACMAD clade</taxon>
        <taxon>Panicoideae</taxon>
        <taxon>Panicodae</taxon>
        <taxon>Paniceae</taxon>
        <taxon>Panicinae</taxon>
        <taxon>Panicum</taxon>
        <taxon>Panicum sect. Hiantes</taxon>
    </lineage>
</organism>
<protein>
    <submittedName>
        <fullName evidence="2">Uncharacterized protein</fullName>
    </submittedName>
</protein>
<name>A0A8T0QKC1_PANVG</name>
<evidence type="ECO:0000313" key="2">
    <source>
        <dbReference type="EMBL" id="KAG2571266.1"/>
    </source>
</evidence>
<proteinExistence type="predicted"/>
<feature type="transmembrane region" description="Helical" evidence="1">
    <location>
        <begin position="30"/>
        <end position="50"/>
    </location>
</feature>
<reference evidence="2" key="1">
    <citation type="submission" date="2020-05" db="EMBL/GenBank/DDBJ databases">
        <title>WGS assembly of Panicum virgatum.</title>
        <authorList>
            <person name="Lovell J.T."/>
            <person name="Jenkins J."/>
            <person name="Shu S."/>
            <person name="Juenger T.E."/>
            <person name="Schmutz J."/>
        </authorList>
    </citation>
    <scope>NUCLEOTIDE SEQUENCE</scope>
    <source>
        <strain evidence="2">AP13</strain>
    </source>
</reference>
<evidence type="ECO:0000313" key="3">
    <source>
        <dbReference type="Proteomes" id="UP000823388"/>
    </source>
</evidence>
<comment type="caution">
    <text evidence="2">The sequence shown here is derived from an EMBL/GenBank/DDBJ whole genome shotgun (WGS) entry which is preliminary data.</text>
</comment>
<keyword evidence="1" id="KW-0472">Membrane</keyword>
<sequence length="82" mass="9268">MCHEGHLPSVQIKLGLTGRHLALHTNEFTLMSWLLPLLINFNTIFSSFLCRLSPRGTAPSITCQHPSHIPLWSWSRFCSIAP</sequence>
<dbReference type="AlphaFoldDB" id="A0A8T0QKC1"/>
<keyword evidence="1" id="KW-0812">Transmembrane</keyword>
<gene>
    <name evidence="2" type="ORF">PVAP13_7KG030150</name>
</gene>
<keyword evidence="3" id="KW-1185">Reference proteome</keyword>
<evidence type="ECO:0000256" key="1">
    <source>
        <dbReference type="SAM" id="Phobius"/>
    </source>
</evidence>
<dbReference type="EMBL" id="CM029049">
    <property type="protein sequence ID" value="KAG2571266.1"/>
    <property type="molecule type" value="Genomic_DNA"/>
</dbReference>